<comment type="caution">
    <text evidence="2">The sequence shown here is derived from an EMBL/GenBank/DDBJ whole genome shotgun (WGS) entry which is preliminary data.</text>
</comment>
<keyword evidence="1" id="KW-0732">Signal</keyword>
<evidence type="ECO:0000256" key="1">
    <source>
        <dbReference type="SAM" id="SignalP"/>
    </source>
</evidence>
<dbReference type="OrthoDB" id="203900at2759"/>
<accession>A0A0M0K9H4</accession>
<dbReference type="AlphaFoldDB" id="A0A0M0K9H4"/>
<dbReference type="Proteomes" id="UP000037460">
    <property type="component" value="Unassembled WGS sequence"/>
</dbReference>
<gene>
    <name evidence="2" type="ORF">Ctob_016233</name>
</gene>
<name>A0A0M0K9H4_9EUKA</name>
<keyword evidence="3" id="KW-1185">Reference proteome</keyword>
<protein>
    <submittedName>
        <fullName evidence="2">Uncharacterized protein</fullName>
    </submittedName>
</protein>
<proteinExistence type="predicted"/>
<organism evidence="2 3">
    <name type="scientific">Chrysochromulina tobinii</name>
    <dbReference type="NCBI Taxonomy" id="1460289"/>
    <lineage>
        <taxon>Eukaryota</taxon>
        <taxon>Haptista</taxon>
        <taxon>Haptophyta</taxon>
        <taxon>Prymnesiophyceae</taxon>
        <taxon>Prymnesiales</taxon>
        <taxon>Chrysochromulinaceae</taxon>
        <taxon>Chrysochromulina</taxon>
    </lineage>
</organism>
<reference evidence="3" key="1">
    <citation type="journal article" date="2015" name="PLoS Genet.">
        <title>Genome Sequence and Transcriptome Analyses of Chrysochromulina tobin: Metabolic Tools for Enhanced Algal Fitness in the Prominent Order Prymnesiales (Haptophyceae).</title>
        <authorList>
            <person name="Hovde B.T."/>
            <person name="Deodato C.R."/>
            <person name="Hunsperger H.M."/>
            <person name="Ryken S.A."/>
            <person name="Yost W."/>
            <person name="Jha R.K."/>
            <person name="Patterson J."/>
            <person name="Monnat R.J. Jr."/>
            <person name="Barlow S.B."/>
            <person name="Starkenburg S.R."/>
            <person name="Cattolico R.A."/>
        </authorList>
    </citation>
    <scope>NUCLEOTIDE SEQUENCE</scope>
    <source>
        <strain evidence="3">CCMP291</strain>
    </source>
</reference>
<evidence type="ECO:0000313" key="2">
    <source>
        <dbReference type="EMBL" id="KOO35496.1"/>
    </source>
</evidence>
<feature type="signal peptide" evidence="1">
    <location>
        <begin position="1"/>
        <end position="18"/>
    </location>
</feature>
<evidence type="ECO:0000313" key="3">
    <source>
        <dbReference type="Proteomes" id="UP000037460"/>
    </source>
</evidence>
<feature type="chain" id="PRO_5005602495" evidence="1">
    <location>
        <begin position="19"/>
        <end position="109"/>
    </location>
</feature>
<sequence length="109" mass="12803">MIMLMLLVVAIMSSEMDAADRAPDRSRQRLDMQKHIGTMTEREFARYYRVDRQNFADIVEMITPPLPELRKRRKRGRKSSGGFVEFDLRLSMALRYLAGGSYLDIMYLH</sequence>
<dbReference type="EMBL" id="JWZX01000846">
    <property type="protein sequence ID" value="KOO35496.1"/>
    <property type="molecule type" value="Genomic_DNA"/>
</dbReference>